<dbReference type="InterPro" id="IPR002933">
    <property type="entry name" value="Peptidase_M20"/>
</dbReference>
<keyword evidence="8" id="KW-1185">Reference proteome</keyword>
<evidence type="ECO:0000256" key="2">
    <source>
        <dbReference type="ARBA" id="ARBA00022670"/>
    </source>
</evidence>
<dbReference type="Gene3D" id="3.30.70.360">
    <property type="match status" value="1"/>
</dbReference>
<dbReference type="PROSITE" id="PS00758">
    <property type="entry name" value="ARGE_DAPE_CPG2_1"/>
    <property type="match status" value="1"/>
</dbReference>
<dbReference type="Gene3D" id="1.10.150.900">
    <property type="match status" value="1"/>
</dbReference>
<evidence type="ECO:0000259" key="6">
    <source>
        <dbReference type="Pfam" id="PF07687"/>
    </source>
</evidence>
<dbReference type="InterPro" id="IPR011650">
    <property type="entry name" value="Peptidase_M20_dimer"/>
</dbReference>
<dbReference type="GO" id="GO:0046872">
    <property type="term" value="F:metal ion binding"/>
    <property type="evidence" value="ECO:0007669"/>
    <property type="project" value="UniProtKB-KW"/>
</dbReference>
<dbReference type="STRING" id="5098.A0A507QNW0"/>
<evidence type="ECO:0000256" key="4">
    <source>
        <dbReference type="ARBA" id="ARBA00022801"/>
    </source>
</evidence>
<keyword evidence="2" id="KW-0645">Protease</keyword>
<dbReference type="PANTHER" id="PTHR45962:SF1">
    <property type="entry name" value="N-FATTY-ACYL-AMINO ACID SYNTHASE_HYDROLASE PM20D1"/>
    <property type="match status" value="1"/>
</dbReference>
<name>A0A507QNW0_MONPU</name>
<dbReference type="GO" id="GO:0051603">
    <property type="term" value="P:proteolysis involved in protein catabolic process"/>
    <property type="evidence" value="ECO:0007669"/>
    <property type="project" value="TreeGrafter"/>
</dbReference>
<dbReference type="AlphaFoldDB" id="A0A507QNW0"/>
<keyword evidence="3" id="KW-0479">Metal-binding</keyword>
<gene>
    <name evidence="7" type="ORF">MPDQ_002738</name>
</gene>
<dbReference type="SUPFAM" id="SSF53187">
    <property type="entry name" value="Zn-dependent exopeptidases"/>
    <property type="match status" value="1"/>
</dbReference>
<dbReference type="GO" id="GO:0000328">
    <property type="term" value="C:fungal-type vacuole lumen"/>
    <property type="evidence" value="ECO:0007669"/>
    <property type="project" value="TreeGrafter"/>
</dbReference>
<comment type="similarity">
    <text evidence="1">Belongs to the peptidase M20A family.</text>
</comment>
<dbReference type="CDD" id="cd05674">
    <property type="entry name" value="M20_yscS"/>
    <property type="match status" value="1"/>
</dbReference>
<dbReference type="Proteomes" id="UP000319663">
    <property type="component" value="Unassembled WGS sequence"/>
</dbReference>
<dbReference type="Pfam" id="PF07687">
    <property type="entry name" value="M20_dimer"/>
    <property type="match status" value="1"/>
</dbReference>
<accession>A0A507QNW0</accession>
<dbReference type="FunFam" id="3.40.630.10:FF:000027">
    <property type="entry name" value="N-fatty-acyl-amino acid synthase/hydrolase PM20D1"/>
    <property type="match status" value="1"/>
</dbReference>
<keyword evidence="4" id="KW-0378">Hydrolase</keyword>
<feature type="domain" description="Peptidase M20 dimerisation" evidence="6">
    <location>
        <begin position="235"/>
        <end position="380"/>
    </location>
</feature>
<protein>
    <recommendedName>
        <fullName evidence="6">Peptidase M20 dimerisation domain-containing protein</fullName>
    </recommendedName>
</protein>
<dbReference type="InterPro" id="IPR036264">
    <property type="entry name" value="Bact_exopeptidase_dim_dom"/>
</dbReference>
<proteinExistence type="inferred from homology"/>
<organism evidence="7 8">
    <name type="scientific">Monascus purpureus</name>
    <name type="common">Red mold</name>
    <name type="synonym">Monascus anka</name>
    <dbReference type="NCBI Taxonomy" id="5098"/>
    <lineage>
        <taxon>Eukaryota</taxon>
        <taxon>Fungi</taxon>
        <taxon>Dikarya</taxon>
        <taxon>Ascomycota</taxon>
        <taxon>Pezizomycotina</taxon>
        <taxon>Eurotiomycetes</taxon>
        <taxon>Eurotiomycetidae</taxon>
        <taxon>Eurotiales</taxon>
        <taxon>Aspergillaceae</taxon>
        <taxon>Monascus</taxon>
    </lineage>
</organism>
<evidence type="ECO:0000313" key="7">
    <source>
        <dbReference type="EMBL" id="TQB68804.1"/>
    </source>
</evidence>
<evidence type="ECO:0000313" key="8">
    <source>
        <dbReference type="Proteomes" id="UP000319663"/>
    </source>
</evidence>
<dbReference type="PANTHER" id="PTHR45962">
    <property type="entry name" value="N-FATTY-ACYL-AMINO ACID SYNTHASE/HYDROLASE PM20D1"/>
    <property type="match status" value="1"/>
</dbReference>
<sequence>MPSTTHEELHQSLYPRKHKGIFSSLSQTVNRPEYEEKIAQRLSEAVKIPTVVGDGMGHMGEDPEWEIFYSFSQWLKNTFALIYEHLTHTTVNEHAHLFTWQGTDQSLKPLLLMAHTDVVPVSGSCTDTWTYEPFSGHYDGKYIWGRGSEDDKSNVVVILSVIELLLGIDFKPARTIIVALGFDEEGGAEKSYGARCLAEIILQRYGRNGVELIFDEGMPGLETRFGREFALPANSEKGYLDVIMRINTPGGHSQEPPAHTGIGLLAQAIHIIEDNPLPPKVSADSPAVAWLRDAALYDKAFPDTLRSAFKENIDSSEILSCITTQFKELRGLIQTTTAVTIVHGGDKVNSLPESAYAMVNHRIAPHDSVRILKDHYISLLAPWAKKHQLAVHAFGENISQPESALGTLTLTSDYDLDPSPISDPTDPRFELLAGTIRGIFGDHIVVSPTILLGNTDTRYYWDLATQIYRMSPWRASHDPRGTRMHTVDERMPIDGLMEGATDNLKTSIPFSESPSRLFSS</sequence>
<dbReference type="Gene3D" id="3.40.630.10">
    <property type="entry name" value="Zn peptidases"/>
    <property type="match status" value="1"/>
</dbReference>
<evidence type="ECO:0000256" key="5">
    <source>
        <dbReference type="ARBA" id="ARBA00022833"/>
    </source>
</evidence>
<evidence type="ECO:0000256" key="1">
    <source>
        <dbReference type="ARBA" id="ARBA00006247"/>
    </source>
</evidence>
<dbReference type="SUPFAM" id="SSF55031">
    <property type="entry name" value="Bacterial exopeptidase dimerisation domain"/>
    <property type="match status" value="1"/>
</dbReference>
<dbReference type="InterPro" id="IPR001261">
    <property type="entry name" value="ArgE/DapE_CS"/>
</dbReference>
<dbReference type="EMBL" id="VIFY01000189">
    <property type="protein sequence ID" value="TQB68804.1"/>
    <property type="molecule type" value="Genomic_DNA"/>
</dbReference>
<comment type="caution">
    <text evidence="7">The sequence shown here is derived from an EMBL/GenBank/DDBJ whole genome shotgun (WGS) entry which is preliminary data.</text>
</comment>
<evidence type="ECO:0000256" key="3">
    <source>
        <dbReference type="ARBA" id="ARBA00022723"/>
    </source>
</evidence>
<dbReference type="InterPro" id="IPR047177">
    <property type="entry name" value="Pept_M20A"/>
</dbReference>
<reference evidence="7 8" key="1">
    <citation type="submission" date="2019-06" db="EMBL/GenBank/DDBJ databases">
        <title>Wine fermentation using esterase from Monascus purpureus.</title>
        <authorList>
            <person name="Geng C."/>
            <person name="Zhang Y."/>
        </authorList>
    </citation>
    <scope>NUCLEOTIDE SEQUENCE [LARGE SCALE GENOMIC DNA]</scope>
    <source>
        <strain evidence="7">HQ1</strain>
    </source>
</reference>
<dbReference type="Pfam" id="PF01546">
    <property type="entry name" value="Peptidase_M20"/>
    <property type="match status" value="1"/>
</dbReference>
<dbReference type="GO" id="GO:0004180">
    <property type="term" value="F:carboxypeptidase activity"/>
    <property type="evidence" value="ECO:0007669"/>
    <property type="project" value="TreeGrafter"/>
</dbReference>
<keyword evidence="5" id="KW-0862">Zinc</keyword>